<keyword evidence="3" id="KW-1185">Reference proteome</keyword>
<dbReference type="RefSeq" id="WP_379709724.1">
    <property type="nucleotide sequence ID" value="NZ_JBHTBS010000002.1"/>
</dbReference>
<dbReference type="Proteomes" id="UP001596472">
    <property type="component" value="Unassembled WGS sequence"/>
</dbReference>
<feature type="chain" id="PRO_5046281830" evidence="1">
    <location>
        <begin position="24"/>
        <end position="217"/>
    </location>
</feature>
<evidence type="ECO:0000313" key="2">
    <source>
        <dbReference type="EMBL" id="MFC7336478.1"/>
    </source>
</evidence>
<gene>
    <name evidence="2" type="ORF">ACFQY0_04750</name>
</gene>
<evidence type="ECO:0000313" key="3">
    <source>
        <dbReference type="Proteomes" id="UP001596472"/>
    </source>
</evidence>
<feature type="signal peptide" evidence="1">
    <location>
        <begin position="1"/>
        <end position="23"/>
    </location>
</feature>
<dbReference type="Gene3D" id="2.60.120.380">
    <property type="match status" value="1"/>
</dbReference>
<protein>
    <submittedName>
        <fullName evidence="2">Uncharacterized protein</fullName>
    </submittedName>
</protein>
<organism evidence="2 3">
    <name type="scientific">Haloferula chungangensis</name>
    <dbReference type="NCBI Taxonomy" id="1048331"/>
    <lineage>
        <taxon>Bacteria</taxon>
        <taxon>Pseudomonadati</taxon>
        <taxon>Verrucomicrobiota</taxon>
        <taxon>Verrucomicrobiia</taxon>
        <taxon>Verrucomicrobiales</taxon>
        <taxon>Verrucomicrobiaceae</taxon>
        <taxon>Haloferula</taxon>
    </lineage>
</organism>
<name>A0ABW2L5B1_9BACT</name>
<reference evidence="3" key="1">
    <citation type="journal article" date="2019" name="Int. J. Syst. Evol. Microbiol.">
        <title>The Global Catalogue of Microorganisms (GCM) 10K type strain sequencing project: providing services to taxonomists for standard genome sequencing and annotation.</title>
        <authorList>
            <consortium name="The Broad Institute Genomics Platform"/>
            <consortium name="The Broad Institute Genome Sequencing Center for Infectious Disease"/>
            <person name="Wu L."/>
            <person name="Ma J."/>
        </authorList>
    </citation>
    <scope>NUCLEOTIDE SEQUENCE [LARGE SCALE GENOMIC DNA]</scope>
    <source>
        <strain evidence="3">CGMCC 4.1467</strain>
    </source>
</reference>
<sequence>MFRSFFHPALLVLGAVLVSTAAADQTTTKRVEFKKGTDHAVLSGKITGRETVLYKLNAKNEQFLQVTVLPGGERADFNIYIPGRGPGDEALYTSANGGMKYLGQLYKTGDHTISIFQNRAAARRGEVADYKLMVRVTDEQPAEEEVPATGPVPQKVIDDCLTALRKQLGNETGMKVIKSERGENSFIIDVKAESAEKPWRCYHDGTKVTGTEYQGEG</sequence>
<keyword evidence="1" id="KW-0732">Signal</keyword>
<comment type="caution">
    <text evidence="2">The sequence shown here is derived from an EMBL/GenBank/DDBJ whole genome shotgun (WGS) entry which is preliminary data.</text>
</comment>
<proteinExistence type="predicted"/>
<dbReference type="EMBL" id="JBHTBS010000002">
    <property type="protein sequence ID" value="MFC7336478.1"/>
    <property type="molecule type" value="Genomic_DNA"/>
</dbReference>
<accession>A0ABW2L5B1</accession>
<evidence type="ECO:0000256" key="1">
    <source>
        <dbReference type="SAM" id="SignalP"/>
    </source>
</evidence>